<accession>A0A1I7FBU2</accession>
<proteinExistence type="predicted"/>
<dbReference type="OrthoDB" id="663527at2"/>
<dbReference type="Proteomes" id="UP000199138">
    <property type="component" value="Unassembled WGS sequence"/>
</dbReference>
<dbReference type="AlphaFoldDB" id="A0A1I7FBU2"/>
<keyword evidence="2" id="KW-1185">Reference proteome</keyword>
<dbReference type="InterPro" id="IPR045607">
    <property type="entry name" value="DUF6452"/>
</dbReference>
<organism evidence="1 2">
    <name type="scientific">Pustulibacterium marinum</name>
    <dbReference type="NCBI Taxonomy" id="1224947"/>
    <lineage>
        <taxon>Bacteria</taxon>
        <taxon>Pseudomonadati</taxon>
        <taxon>Bacteroidota</taxon>
        <taxon>Flavobacteriia</taxon>
        <taxon>Flavobacteriales</taxon>
        <taxon>Flavobacteriaceae</taxon>
        <taxon>Pustulibacterium</taxon>
    </lineage>
</organism>
<dbReference type="Pfam" id="PF20050">
    <property type="entry name" value="DUF6452"/>
    <property type="match status" value="1"/>
</dbReference>
<dbReference type="STRING" id="1224947.SAMN05216480_101831"/>
<evidence type="ECO:0000313" key="2">
    <source>
        <dbReference type="Proteomes" id="UP000199138"/>
    </source>
</evidence>
<dbReference type="RefSeq" id="WP_093023230.1">
    <property type="nucleotide sequence ID" value="NZ_FPBK01000001.1"/>
</dbReference>
<sequence>MKFKFTIGILITAIISIFGFYSCEKDDICVDAVTPRLIVRFYDQTDYDQTLDVTNLRVSDLDGNAVYLSDAETVISNVDSILIPLKTLEDSTTFIFHTNYGVEDDGTISGNADTLTFNYVRNELYVSRACGYKVNYSELADELEEDDDNWIFNVTIENNEVLDETAAHVYIYH</sequence>
<reference evidence="1 2" key="1">
    <citation type="submission" date="2016-10" db="EMBL/GenBank/DDBJ databases">
        <authorList>
            <person name="de Groot N.N."/>
        </authorList>
    </citation>
    <scope>NUCLEOTIDE SEQUENCE [LARGE SCALE GENOMIC DNA]</scope>
    <source>
        <strain evidence="1 2">CGMCC 1.12333</strain>
    </source>
</reference>
<gene>
    <name evidence="1" type="ORF">SAMN05216480_101831</name>
</gene>
<name>A0A1I7FBU2_9FLAO</name>
<evidence type="ECO:0000313" key="1">
    <source>
        <dbReference type="EMBL" id="SFU33632.1"/>
    </source>
</evidence>
<protein>
    <submittedName>
        <fullName evidence="1">Uncharacterized protein</fullName>
    </submittedName>
</protein>
<dbReference type="EMBL" id="FPBK01000001">
    <property type="protein sequence ID" value="SFU33632.1"/>
    <property type="molecule type" value="Genomic_DNA"/>
</dbReference>
<dbReference type="PROSITE" id="PS51257">
    <property type="entry name" value="PROKAR_LIPOPROTEIN"/>
    <property type="match status" value="1"/>
</dbReference>